<dbReference type="PhylomeDB" id="A0A022RG66"/>
<dbReference type="SUPFAM" id="SSF57850">
    <property type="entry name" value="RING/U-box"/>
    <property type="match status" value="1"/>
</dbReference>
<accession>A0A022RG66</accession>
<reference evidence="4 5" key="1">
    <citation type="journal article" date="2013" name="Proc. Natl. Acad. Sci. U.S.A.">
        <title>Fine-scale variation in meiotic recombination in Mimulus inferred from population shotgun sequencing.</title>
        <authorList>
            <person name="Hellsten U."/>
            <person name="Wright K.M."/>
            <person name="Jenkins J."/>
            <person name="Shu S."/>
            <person name="Yuan Y."/>
            <person name="Wessler S.R."/>
            <person name="Schmutz J."/>
            <person name="Willis J.H."/>
            <person name="Rokhsar D.S."/>
        </authorList>
    </citation>
    <scope>NUCLEOTIDE SEQUENCE [LARGE SCALE GENOMIC DNA]</scope>
    <source>
        <strain evidence="5">cv. DUN x IM62</strain>
    </source>
</reference>
<dbReference type="OMA" id="THADHND"/>
<organism evidence="4 5">
    <name type="scientific">Erythranthe guttata</name>
    <name type="common">Yellow monkey flower</name>
    <name type="synonym">Mimulus guttatus</name>
    <dbReference type="NCBI Taxonomy" id="4155"/>
    <lineage>
        <taxon>Eukaryota</taxon>
        <taxon>Viridiplantae</taxon>
        <taxon>Streptophyta</taxon>
        <taxon>Embryophyta</taxon>
        <taxon>Tracheophyta</taxon>
        <taxon>Spermatophyta</taxon>
        <taxon>Magnoliopsida</taxon>
        <taxon>eudicotyledons</taxon>
        <taxon>Gunneridae</taxon>
        <taxon>Pentapetalae</taxon>
        <taxon>asterids</taxon>
        <taxon>lamiids</taxon>
        <taxon>Lamiales</taxon>
        <taxon>Phrymaceae</taxon>
        <taxon>Erythranthe</taxon>
    </lineage>
</organism>
<dbReference type="SMART" id="SM00184">
    <property type="entry name" value="RING"/>
    <property type="match status" value="1"/>
</dbReference>
<keyword evidence="1" id="KW-0479">Metal-binding</keyword>
<name>A0A022RG66_ERYGU</name>
<feature type="compositionally biased region" description="Polar residues" evidence="2">
    <location>
        <begin position="139"/>
        <end position="160"/>
    </location>
</feature>
<evidence type="ECO:0000259" key="3">
    <source>
        <dbReference type="PROSITE" id="PS50089"/>
    </source>
</evidence>
<dbReference type="PROSITE" id="PS50089">
    <property type="entry name" value="ZF_RING_2"/>
    <property type="match status" value="1"/>
</dbReference>
<evidence type="ECO:0000313" key="5">
    <source>
        <dbReference type="Proteomes" id="UP000030748"/>
    </source>
</evidence>
<sequence length="305" mass="33710">MEIVGRGGGENLDSQNLRDFLRIKEEGNQSTSSGSGGGLTLFAVLSDKRPPPPLDEPMQRVNSNRTLLDIIREDQTSGLGVGGRKDARRSWRHLKDKIRLRRRGSDDVWSSSTVPIPSSDVPLNNNRRMLMMARRPSTRFNSNLDSAESTQASLRTNYRSASGRYEHLSSSPRRRLIVEEEEEHGGDTVDDAAVVGGDAAEQPVRMSLMALLEETDRQMGLERSSFVVVEDDDEVDEEDSGGGSSAAANGGVGSNNCCVCMVRHKGAAFIPCGHTFCRLCSRELWVQRKHCPLCNNYILEILDIF</sequence>
<dbReference type="AlphaFoldDB" id="A0A022RG66"/>
<evidence type="ECO:0000256" key="1">
    <source>
        <dbReference type="PROSITE-ProRule" id="PRU00175"/>
    </source>
</evidence>
<dbReference type="Gene3D" id="3.30.40.10">
    <property type="entry name" value="Zinc/RING finger domain, C3HC4 (zinc finger)"/>
    <property type="match status" value="1"/>
</dbReference>
<keyword evidence="1" id="KW-0862">Zinc</keyword>
<evidence type="ECO:0000313" key="4">
    <source>
        <dbReference type="EMBL" id="EYU39196.1"/>
    </source>
</evidence>
<dbReference type="PANTHER" id="PTHR46629">
    <property type="entry name" value="OS01G0917900 PROTEIN"/>
    <property type="match status" value="1"/>
</dbReference>
<dbReference type="Proteomes" id="UP000030748">
    <property type="component" value="Unassembled WGS sequence"/>
</dbReference>
<dbReference type="CDD" id="cd16449">
    <property type="entry name" value="RING-HC"/>
    <property type="match status" value="1"/>
</dbReference>
<dbReference type="InterPro" id="IPR001841">
    <property type="entry name" value="Znf_RING"/>
</dbReference>
<protein>
    <recommendedName>
        <fullName evidence="3">RING-type domain-containing protein</fullName>
    </recommendedName>
</protein>
<dbReference type="EMBL" id="KI630454">
    <property type="protein sequence ID" value="EYU39196.1"/>
    <property type="molecule type" value="Genomic_DNA"/>
</dbReference>
<evidence type="ECO:0000256" key="2">
    <source>
        <dbReference type="SAM" id="MobiDB-lite"/>
    </source>
</evidence>
<feature type="domain" description="RING-type" evidence="3">
    <location>
        <begin position="257"/>
        <end position="295"/>
    </location>
</feature>
<proteinExistence type="predicted"/>
<dbReference type="Pfam" id="PF13920">
    <property type="entry name" value="zf-C3HC4_3"/>
    <property type="match status" value="1"/>
</dbReference>
<dbReference type="GO" id="GO:0008270">
    <property type="term" value="F:zinc ion binding"/>
    <property type="evidence" value="ECO:0007669"/>
    <property type="project" value="UniProtKB-KW"/>
</dbReference>
<feature type="region of interest" description="Disordered" evidence="2">
    <location>
        <begin position="139"/>
        <end position="174"/>
    </location>
</feature>
<keyword evidence="5" id="KW-1185">Reference proteome</keyword>
<keyword evidence="1" id="KW-0863">Zinc-finger</keyword>
<gene>
    <name evidence="4" type="ORF">MIMGU_mgv1a010693mg</name>
</gene>
<dbReference type="OrthoDB" id="1711136at2759"/>
<dbReference type="eggNOG" id="ENOG502S1HQ">
    <property type="taxonomic scope" value="Eukaryota"/>
</dbReference>
<dbReference type="KEGG" id="egt:105955972"/>
<dbReference type="InterPro" id="IPR013083">
    <property type="entry name" value="Znf_RING/FYVE/PHD"/>
</dbReference>